<evidence type="ECO:0000313" key="3">
    <source>
        <dbReference type="EMBL" id="TDM02517.1"/>
    </source>
</evidence>
<keyword evidence="4" id="KW-1185">Reference proteome</keyword>
<organism evidence="3 4">
    <name type="scientific">Macrococcus carouselicus</name>
    <dbReference type="NCBI Taxonomy" id="69969"/>
    <lineage>
        <taxon>Bacteria</taxon>
        <taxon>Bacillati</taxon>
        <taxon>Bacillota</taxon>
        <taxon>Bacilli</taxon>
        <taxon>Bacillales</taxon>
        <taxon>Staphylococcaceae</taxon>
        <taxon>Macrococcus</taxon>
    </lineage>
</organism>
<dbReference type="InterPro" id="IPR058639">
    <property type="entry name" value="BSH_YknX-like"/>
</dbReference>
<feature type="coiled-coil region" evidence="1">
    <location>
        <begin position="106"/>
        <end position="169"/>
    </location>
</feature>
<evidence type="ECO:0000313" key="4">
    <source>
        <dbReference type="Proteomes" id="UP000295280"/>
    </source>
</evidence>
<evidence type="ECO:0000259" key="2">
    <source>
        <dbReference type="Pfam" id="PF25984"/>
    </source>
</evidence>
<dbReference type="RefSeq" id="WP_133418000.1">
    <property type="nucleotide sequence ID" value="NZ_SCWD01000002.1"/>
</dbReference>
<reference evidence="3 4" key="1">
    <citation type="submission" date="2019-01" db="EMBL/GenBank/DDBJ databases">
        <title>Draft genome sequences of the type strains of six Macrococcus species.</title>
        <authorList>
            <person name="Mazhar S."/>
            <person name="Altermann E."/>
            <person name="Hill C."/>
            <person name="Mcauliffe O."/>
        </authorList>
    </citation>
    <scope>NUCLEOTIDE SEQUENCE [LARGE SCALE GENOMIC DNA]</scope>
    <source>
        <strain evidence="3 4">ATCC 51828</strain>
    </source>
</reference>
<dbReference type="EMBL" id="SCWD01000002">
    <property type="protein sequence ID" value="TDM02517.1"/>
    <property type="molecule type" value="Genomic_DNA"/>
</dbReference>
<accession>A0A9Q8CL18</accession>
<dbReference type="Proteomes" id="UP000295280">
    <property type="component" value="Unassembled WGS sequence"/>
</dbReference>
<gene>
    <name evidence="3" type="ORF">ERX40_08155</name>
</gene>
<sequence length="353" mass="40134">MKRKWLWPLLLSLLILAIIAGSGVYMTYKTNQAKNTIYVDDYIKHQTIEIKGRVAQHHAVYYLKPGNKQPVKLHVKEGETVSAGNPLFTYTESSMADDHTELSLQLDNKRVEKEQIEGQIAAYEERLRTADLEETPTIQAQINWLESEQTKAENNIGILEQKQKEMESKISEQTIKAGAAGIVLDIDDNQLQTFTANRQDKPIMTLSTGEQYFEGYADRTEVELLAPAMTFQTTDEEIKGGLTKVALTPSSVLSKKEKPEKSFLIEGKLNQLDGLYVGDDLTIEVHPSTKDRIWLPRKYVKEVEKNKKTQYVVQKIYGNDKKEEAITVERKAKAYYLVTKGLSAIDKLEAFEK</sequence>
<comment type="caution">
    <text evidence="3">The sequence shown here is derived from an EMBL/GenBank/DDBJ whole genome shotgun (WGS) entry which is preliminary data.</text>
</comment>
<keyword evidence="1" id="KW-0175">Coiled coil</keyword>
<proteinExistence type="predicted"/>
<feature type="domain" description="YknX-like barrel-sandwich hybrid" evidence="2">
    <location>
        <begin position="62"/>
        <end position="205"/>
    </location>
</feature>
<dbReference type="OrthoDB" id="85226at2"/>
<protein>
    <recommendedName>
        <fullName evidence="2">YknX-like barrel-sandwich hybrid domain-containing protein</fullName>
    </recommendedName>
</protein>
<dbReference type="Pfam" id="PF25984">
    <property type="entry name" value="BSH_YknX"/>
    <property type="match status" value="1"/>
</dbReference>
<evidence type="ECO:0000256" key="1">
    <source>
        <dbReference type="SAM" id="Coils"/>
    </source>
</evidence>
<dbReference type="AlphaFoldDB" id="A0A9Q8CL18"/>
<name>A0A9Q8CL18_9STAP</name>